<evidence type="ECO:0000256" key="2">
    <source>
        <dbReference type="ARBA" id="ARBA00022670"/>
    </source>
</evidence>
<protein>
    <submittedName>
        <fullName evidence="4">Proteasome subunit y, putative</fullName>
        <ecNumber evidence="4">3.4.25.1</ecNumber>
    </submittedName>
</protein>
<dbReference type="GO" id="GO:0051603">
    <property type="term" value="P:proteolysis involved in protein catabolic process"/>
    <property type="evidence" value="ECO:0007669"/>
    <property type="project" value="InterPro"/>
</dbReference>
<dbReference type="SUPFAM" id="SSF56235">
    <property type="entry name" value="N-terminal nucleophile aminohydrolases (Ntn hydrolases)"/>
    <property type="match status" value="1"/>
</dbReference>
<proteinExistence type="predicted"/>
<evidence type="ECO:0000256" key="3">
    <source>
        <dbReference type="ARBA" id="ARBA00022801"/>
    </source>
</evidence>
<accession>Q4UER7</accession>
<dbReference type="AlphaFoldDB" id="Q4UER7"/>
<dbReference type="CDD" id="cd03762">
    <property type="entry name" value="proteasome_beta_type_6"/>
    <property type="match status" value="1"/>
</dbReference>
<dbReference type="InParanoid" id="Q4UER7"/>
<dbReference type="EC" id="3.4.25.1" evidence="4"/>
<evidence type="ECO:0000313" key="4">
    <source>
        <dbReference type="EMBL" id="CAI74422.1"/>
    </source>
</evidence>
<dbReference type="InterPro" id="IPR001353">
    <property type="entry name" value="Proteasome_sua/b"/>
</dbReference>
<dbReference type="InterPro" id="IPR023333">
    <property type="entry name" value="Proteasome_suB-type"/>
</dbReference>
<dbReference type="PROSITE" id="PS51476">
    <property type="entry name" value="PROTEASOME_BETA_2"/>
    <property type="match status" value="1"/>
</dbReference>
<dbReference type="InterPro" id="IPR029055">
    <property type="entry name" value="Ntn_hydrolases_N"/>
</dbReference>
<dbReference type="FunCoup" id="Q4UER7">
    <property type="interactions" value="391"/>
</dbReference>
<dbReference type="PANTHER" id="PTHR32194">
    <property type="entry name" value="METALLOPROTEASE TLDD"/>
    <property type="match status" value="1"/>
</dbReference>
<dbReference type="GO" id="GO:0005839">
    <property type="term" value="C:proteasome core complex"/>
    <property type="evidence" value="ECO:0007669"/>
    <property type="project" value="InterPro"/>
</dbReference>
<reference evidence="4 5" key="1">
    <citation type="journal article" date="2005" name="Science">
        <title>Genome of the host-cell transforming parasite Theileria annulata compared with T. parva.</title>
        <authorList>
            <person name="Pain A."/>
            <person name="Renauld H."/>
            <person name="Berriman M."/>
            <person name="Murphy L."/>
            <person name="Yeats C.A."/>
            <person name="Weir W."/>
            <person name="Kerhornou A."/>
            <person name="Aslett M."/>
            <person name="Bishop R."/>
            <person name="Bouchier C."/>
            <person name="Cochet M."/>
            <person name="Coulson R.M.R."/>
            <person name="Cronin A."/>
            <person name="de Villiers E.P."/>
            <person name="Fraser A."/>
            <person name="Fosker N."/>
            <person name="Gardner M."/>
            <person name="Goble A."/>
            <person name="Griffiths-Jones S."/>
            <person name="Harris D.E."/>
            <person name="Katzer F."/>
            <person name="Larke N."/>
            <person name="Lord A."/>
            <person name="Maser P."/>
            <person name="McKellar S."/>
            <person name="Mooney P."/>
            <person name="Morton F."/>
            <person name="Nene V."/>
            <person name="O'Neil S."/>
            <person name="Price C."/>
            <person name="Quail M.A."/>
            <person name="Rabbinowitsch E."/>
            <person name="Rawlings N.D."/>
            <person name="Rutter S."/>
            <person name="Saunders D."/>
            <person name="Seeger K."/>
            <person name="Shah T."/>
            <person name="Squares R."/>
            <person name="Squares S."/>
            <person name="Tivey A."/>
            <person name="Walker A.R."/>
            <person name="Woodward J."/>
            <person name="Dobbelaere D.A.E."/>
            <person name="Langsley G."/>
            <person name="Rajandream M.A."/>
            <person name="McKeever D."/>
            <person name="Shiels B."/>
            <person name="Tait A."/>
            <person name="Barrell B.G."/>
            <person name="Hall N."/>
        </authorList>
    </citation>
    <scope>NUCLEOTIDE SEQUENCE [LARGE SCALE GENOMIC DNA]</scope>
    <source>
        <strain evidence="5">Ankara</strain>
    </source>
</reference>
<dbReference type="PANTHER" id="PTHR32194:SF0">
    <property type="entry name" value="ATP-DEPENDENT PROTEASE SUBUNIT HSLV"/>
    <property type="match status" value="1"/>
</dbReference>
<dbReference type="GO" id="GO:0008233">
    <property type="term" value="F:peptidase activity"/>
    <property type="evidence" value="ECO:0007669"/>
    <property type="project" value="UniProtKB-KW"/>
</dbReference>
<dbReference type="Gene3D" id="3.60.20.10">
    <property type="entry name" value="Glutamine Phosphoribosylpyrophosphate, subunit 1, domain 1"/>
    <property type="match status" value="1"/>
</dbReference>
<dbReference type="STRING" id="5874.Q4UER7"/>
<evidence type="ECO:0000256" key="1">
    <source>
        <dbReference type="ARBA" id="ARBA00022490"/>
    </source>
</evidence>
<dbReference type="Proteomes" id="UP000001950">
    <property type="component" value="Chromosome 2"/>
</dbReference>
<keyword evidence="2" id="KW-0645">Protease</keyword>
<name>Q4UER7_THEAN</name>
<sequence length="294" mass="33225">MNLQILPHQSINILNPMNNMNIVDNISGLDKMNMDKMNIMDNLNGLDHLENNVSLEMLEKKYEDIQMGTTIIGMKFMDGVILVADGRTSSGQIVANRVARKITRILPNIFMLRSGSAADSQTLSTIIRYHAQSLKQQLKPSGRYTTHIRDEMDIDEMNEFDEYKTNEYSIELMNGPLVKSLAKATHNLVHEYRNMLYCGVILAGVDELGSQIYNITLGGTLIEIDDFLATGSGSSFITAFLQDNYKKNSTQEDCLKLLKKSIEYAILNDNSSGGIMRAIIITKYKVKEYYFTLH</sequence>
<dbReference type="MEROPS" id="T01.010"/>
<keyword evidence="1" id="KW-0963">Cytoplasm</keyword>
<dbReference type="OMA" id="VHERIFC"/>
<dbReference type="EMBL" id="CR940348">
    <property type="protein sequence ID" value="CAI74422.1"/>
    <property type="molecule type" value="Genomic_DNA"/>
</dbReference>
<dbReference type="OrthoDB" id="7854943at2759"/>
<organism evidence="4 5">
    <name type="scientific">Theileria annulata</name>
    <dbReference type="NCBI Taxonomy" id="5874"/>
    <lineage>
        <taxon>Eukaryota</taxon>
        <taxon>Sar</taxon>
        <taxon>Alveolata</taxon>
        <taxon>Apicomplexa</taxon>
        <taxon>Aconoidasida</taxon>
        <taxon>Piroplasmida</taxon>
        <taxon>Theileriidae</taxon>
        <taxon>Theileria</taxon>
    </lineage>
</organism>
<dbReference type="GeneID" id="3861810"/>
<keyword evidence="5" id="KW-1185">Reference proteome</keyword>
<dbReference type="VEuPathDB" id="PiroplasmaDB:TA13865"/>
<dbReference type="RefSeq" id="XP_952154.1">
    <property type="nucleotide sequence ID" value="XM_947061.1"/>
</dbReference>
<dbReference type="Pfam" id="PF00227">
    <property type="entry name" value="Proteasome"/>
    <property type="match status" value="2"/>
</dbReference>
<keyword evidence="4" id="KW-0647">Proteasome</keyword>
<evidence type="ECO:0000313" key="5">
    <source>
        <dbReference type="Proteomes" id="UP000001950"/>
    </source>
</evidence>
<dbReference type="KEGG" id="tan:TA13865"/>
<dbReference type="GO" id="GO:0005737">
    <property type="term" value="C:cytoplasm"/>
    <property type="evidence" value="ECO:0007669"/>
    <property type="project" value="TreeGrafter"/>
</dbReference>
<keyword evidence="3 4" id="KW-0378">Hydrolase</keyword>
<gene>
    <name evidence="4" type="ORF">TA13865</name>
</gene>
<dbReference type="eggNOG" id="KOG0174">
    <property type="taxonomic scope" value="Eukaryota"/>
</dbReference>